<keyword evidence="2" id="KW-1185">Reference proteome</keyword>
<accession>A0ABS1ASJ2</accession>
<dbReference type="EMBL" id="JADVKH010000008">
    <property type="protein sequence ID" value="MBJ9686441.1"/>
    <property type="molecule type" value="Genomic_DNA"/>
</dbReference>
<reference evidence="1 2" key="1">
    <citation type="submission" date="2020-11" db="EMBL/GenBank/DDBJ databases">
        <title>Enhanced detection system for hospital associated transmission using whole genome sequencing surveillance.</title>
        <authorList>
            <person name="Harrison L.H."/>
            <person name="Van Tyne D."/>
            <person name="Marsh J.W."/>
            <person name="Griffith M.P."/>
            <person name="Snyder D.J."/>
            <person name="Cooper V.S."/>
            <person name="Mustapha M."/>
        </authorList>
    </citation>
    <scope>NUCLEOTIDE SEQUENCE [LARGE SCALE GENOMIC DNA]</scope>
    <source>
        <strain evidence="1 2">BC00020</strain>
    </source>
</reference>
<evidence type="ECO:0000313" key="2">
    <source>
        <dbReference type="Proteomes" id="UP000808215"/>
    </source>
</evidence>
<comment type="caution">
    <text evidence="1">The sequence shown here is derived from an EMBL/GenBank/DDBJ whole genome shotgun (WGS) entry which is preliminary data.</text>
</comment>
<name>A0ABS1ASJ2_BURVI</name>
<sequence length="66" mass="7581">MNTYQVVIDEIRVSHGKTVKPCWIADTKEKNGVVLRTKRTGPRKINCPPKWRPVIETALRKLSLIP</sequence>
<dbReference type="Proteomes" id="UP000808215">
    <property type="component" value="Unassembled WGS sequence"/>
</dbReference>
<organism evidence="1 2">
    <name type="scientific">Burkholderia vietnamiensis</name>
    <dbReference type="NCBI Taxonomy" id="60552"/>
    <lineage>
        <taxon>Bacteria</taxon>
        <taxon>Pseudomonadati</taxon>
        <taxon>Pseudomonadota</taxon>
        <taxon>Betaproteobacteria</taxon>
        <taxon>Burkholderiales</taxon>
        <taxon>Burkholderiaceae</taxon>
        <taxon>Burkholderia</taxon>
        <taxon>Burkholderia cepacia complex</taxon>
    </lineage>
</organism>
<gene>
    <name evidence="1" type="ORF">I5589_05020</name>
</gene>
<evidence type="ECO:0000313" key="1">
    <source>
        <dbReference type="EMBL" id="MBJ9686441.1"/>
    </source>
</evidence>
<protein>
    <submittedName>
        <fullName evidence="1">Uncharacterized protein</fullName>
    </submittedName>
</protein>
<proteinExistence type="predicted"/>
<dbReference type="RefSeq" id="WP_155626354.1">
    <property type="nucleotide sequence ID" value="NZ_JADVKH010000008.1"/>
</dbReference>